<evidence type="ECO:0008006" key="6">
    <source>
        <dbReference type="Google" id="ProtNLM"/>
    </source>
</evidence>
<evidence type="ECO:0000259" key="2">
    <source>
        <dbReference type="Pfam" id="PF10383"/>
    </source>
</evidence>
<dbReference type="EMBL" id="FJUY01000020">
    <property type="protein sequence ID" value="CZT24327.1"/>
    <property type="molecule type" value="Genomic_DNA"/>
</dbReference>
<name>A0A2D3V1Y6_9PEZI</name>
<reference evidence="4 5" key="1">
    <citation type="submission" date="2016-03" db="EMBL/GenBank/DDBJ databases">
        <authorList>
            <person name="Ploux O."/>
        </authorList>
    </citation>
    <scope>NUCLEOTIDE SEQUENCE [LARGE SCALE GENOMIC DNA]</scope>
    <source>
        <strain evidence="4 5">URUG2</strain>
    </source>
</reference>
<feature type="region of interest" description="Disordered" evidence="1">
    <location>
        <begin position="621"/>
        <end position="644"/>
    </location>
</feature>
<dbReference type="InterPro" id="IPR031915">
    <property type="entry name" value="Clr2_N"/>
</dbReference>
<dbReference type="PANTHER" id="PTHR38046">
    <property type="entry name" value="CRYPTIC LOCI REGULATOR 2"/>
    <property type="match status" value="1"/>
</dbReference>
<evidence type="ECO:0000259" key="3">
    <source>
        <dbReference type="Pfam" id="PF16761"/>
    </source>
</evidence>
<feature type="region of interest" description="Disordered" evidence="1">
    <location>
        <begin position="19"/>
        <end position="46"/>
    </location>
</feature>
<organism evidence="4 5">
    <name type="scientific">Ramularia collo-cygni</name>
    <dbReference type="NCBI Taxonomy" id="112498"/>
    <lineage>
        <taxon>Eukaryota</taxon>
        <taxon>Fungi</taxon>
        <taxon>Dikarya</taxon>
        <taxon>Ascomycota</taxon>
        <taxon>Pezizomycotina</taxon>
        <taxon>Dothideomycetes</taxon>
        <taxon>Dothideomycetidae</taxon>
        <taxon>Mycosphaerellales</taxon>
        <taxon>Mycosphaerellaceae</taxon>
        <taxon>Ramularia</taxon>
    </lineage>
</organism>
<dbReference type="Pfam" id="PF16761">
    <property type="entry name" value="Clr2_transil"/>
    <property type="match status" value="1"/>
</dbReference>
<keyword evidence="5" id="KW-1185">Reference proteome</keyword>
<feature type="compositionally biased region" description="Low complexity" evidence="1">
    <location>
        <begin position="192"/>
        <end position="210"/>
    </location>
</feature>
<dbReference type="InterPro" id="IPR018839">
    <property type="entry name" value="Tscrpt-silencing_Clr2_C"/>
</dbReference>
<feature type="domain" description="Cryptic loci regulator 2 N-terminal" evidence="3">
    <location>
        <begin position="85"/>
        <end position="168"/>
    </location>
</feature>
<dbReference type="AlphaFoldDB" id="A0A2D3V1Y6"/>
<dbReference type="Proteomes" id="UP000225277">
    <property type="component" value="Unassembled WGS sequence"/>
</dbReference>
<evidence type="ECO:0000313" key="5">
    <source>
        <dbReference type="Proteomes" id="UP000225277"/>
    </source>
</evidence>
<feature type="compositionally biased region" description="Low complexity" evidence="1">
    <location>
        <begin position="220"/>
        <end position="237"/>
    </location>
</feature>
<gene>
    <name evidence="4" type="ORF">RCC_10050</name>
</gene>
<dbReference type="GeneID" id="35605101"/>
<dbReference type="PANTHER" id="PTHR38046:SF1">
    <property type="entry name" value="CRYPTIC LOCI REGULATOR 2"/>
    <property type="match status" value="1"/>
</dbReference>
<dbReference type="OrthoDB" id="2421327at2759"/>
<feature type="domain" description="Cryptic loci regulator 2 C-terminal" evidence="2">
    <location>
        <begin position="408"/>
        <end position="532"/>
    </location>
</feature>
<sequence length="680" mass="75114">MGRFYPLYVRRSDGRSEIACKGARKKEANQPTDEQLDQKPDRNGISDYYRQVAPDEPKHLDWRRKIGGMLARELNSNHQPGDNGYILATFPENYRLYEHVKKTVVDGKTEVKSKTHGAGGNDRQDAYLYGHPLGRRKRFRSPGDFFAHVLWLATDESGDPDNCTCKICSPEDLENLIPGANVQSKKLPGIPPTTTSASASTSASRPASSSGVKAKADAIPTTTTTPTPTTTNPTTTTKSRPSGPTPLPKHNLADQFYDSQYRSFQYRPGEMIWFQRGQAWALGIITRRWGQPQPQNTNDHNYLVQPLSHPPLPSKPNYPQTIIKTSELEMRPWIAWSVPRFTNEGLNNLSPPPQYESTDWQALKDGRFGTGDLEVDASILAAKMIDLSYTPSIPTLNTTPHPGITETHYTALFLGAEKLWIGDPIRLHVGNGTDIMVLHSIIERRNNNSPSTPPEIQILGDIYTLTTVPHSDPQITSPAAPQANPHLPSRLTDDLAYRNARSIRLRHIANYWQLIHPARRIGLNDIKGRWYEASLILPILQAGPFAEAERKGDIHEAGLFMNSRGDSAGPQQRAGRINVRRERREEAFGRSVPMGLEVLDGFHPLVEDQGVKVEEDVGIDPRFETADDDGNGNGGNGGGDEGKGGFDEFMNLDGGESGLGGGYEEGFGVAGHNPTGGFFH</sequence>
<dbReference type="Pfam" id="PF10383">
    <property type="entry name" value="Clr2"/>
    <property type="match status" value="1"/>
</dbReference>
<dbReference type="RefSeq" id="XP_023631051.1">
    <property type="nucleotide sequence ID" value="XM_023775283.1"/>
</dbReference>
<dbReference type="InterPro" id="IPR038986">
    <property type="entry name" value="Clr2"/>
</dbReference>
<dbReference type="GO" id="GO:0033553">
    <property type="term" value="C:rDNA heterochromatin"/>
    <property type="evidence" value="ECO:0007669"/>
    <property type="project" value="TreeGrafter"/>
</dbReference>
<feature type="region of interest" description="Disordered" evidence="1">
    <location>
        <begin position="182"/>
        <end position="252"/>
    </location>
</feature>
<protein>
    <recommendedName>
        <fullName evidence="6">Cryptic loci regulator 2 N-terminal domain-containing protein</fullName>
    </recommendedName>
</protein>
<proteinExistence type="predicted"/>
<dbReference type="GO" id="GO:0031934">
    <property type="term" value="C:mating-type region heterochromatin"/>
    <property type="evidence" value="ECO:0007669"/>
    <property type="project" value="TreeGrafter"/>
</dbReference>
<accession>A0A2D3V1Y6</accession>
<dbReference type="STRING" id="112498.A0A2D3V1Y6"/>
<evidence type="ECO:0000256" key="1">
    <source>
        <dbReference type="SAM" id="MobiDB-lite"/>
    </source>
</evidence>
<dbReference type="GO" id="GO:0070824">
    <property type="term" value="C:SHREC complex"/>
    <property type="evidence" value="ECO:0007669"/>
    <property type="project" value="InterPro"/>
</dbReference>
<dbReference type="GO" id="GO:0030466">
    <property type="term" value="P:silent mating-type cassette heterochromatin formation"/>
    <property type="evidence" value="ECO:0007669"/>
    <property type="project" value="TreeGrafter"/>
</dbReference>
<evidence type="ECO:0000313" key="4">
    <source>
        <dbReference type="EMBL" id="CZT24327.1"/>
    </source>
</evidence>